<name>A0A5N5T1T8_9CRUS</name>
<protein>
    <recommendedName>
        <fullName evidence="1">Vitellogenin domain-containing protein</fullName>
    </recommendedName>
</protein>
<dbReference type="Proteomes" id="UP000326759">
    <property type="component" value="Unassembled WGS sequence"/>
</dbReference>
<dbReference type="SUPFAM" id="SSF48431">
    <property type="entry name" value="Lipovitellin-phosvitin complex, superhelical domain"/>
    <property type="match status" value="1"/>
</dbReference>
<evidence type="ECO:0000313" key="2">
    <source>
        <dbReference type="EMBL" id="KAB7500175.1"/>
    </source>
</evidence>
<feature type="domain" description="Vitellogenin" evidence="1">
    <location>
        <begin position="20"/>
        <end position="282"/>
    </location>
</feature>
<dbReference type="OrthoDB" id="10330785at2759"/>
<keyword evidence="3" id="KW-1185">Reference proteome</keyword>
<evidence type="ECO:0000259" key="1">
    <source>
        <dbReference type="Pfam" id="PF01347"/>
    </source>
</evidence>
<dbReference type="Gene3D" id="1.25.10.20">
    <property type="entry name" value="Vitellinogen, superhelical"/>
    <property type="match status" value="1"/>
</dbReference>
<dbReference type="GO" id="GO:0005319">
    <property type="term" value="F:lipid transporter activity"/>
    <property type="evidence" value="ECO:0007669"/>
    <property type="project" value="InterPro"/>
</dbReference>
<dbReference type="EMBL" id="SEYY01014970">
    <property type="protein sequence ID" value="KAB7500175.1"/>
    <property type="molecule type" value="Genomic_DNA"/>
</dbReference>
<comment type="caution">
    <text evidence="2">The sequence shown here is derived from an EMBL/GenBank/DDBJ whole genome shotgun (WGS) entry which is preliminary data.</text>
</comment>
<accession>A0A5N5T1T8</accession>
<dbReference type="InterPro" id="IPR001747">
    <property type="entry name" value="Vitellogenin_N"/>
</dbReference>
<proteinExistence type="predicted"/>
<evidence type="ECO:0000313" key="3">
    <source>
        <dbReference type="Proteomes" id="UP000326759"/>
    </source>
</evidence>
<reference evidence="2 3" key="1">
    <citation type="journal article" date="2019" name="PLoS Biol.">
        <title>Sex chromosomes control vertical transmission of feminizing Wolbachia symbionts in an isopod.</title>
        <authorList>
            <person name="Becking T."/>
            <person name="Chebbi M.A."/>
            <person name="Giraud I."/>
            <person name="Moumen B."/>
            <person name="Laverre T."/>
            <person name="Caubet Y."/>
            <person name="Peccoud J."/>
            <person name="Gilbert C."/>
            <person name="Cordaux R."/>
        </authorList>
    </citation>
    <scope>NUCLEOTIDE SEQUENCE [LARGE SCALE GENOMIC DNA]</scope>
    <source>
        <strain evidence="2">ANa2</strain>
        <tissue evidence="2">Whole body excluding digestive tract and cuticle</tissue>
    </source>
</reference>
<dbReference type="InterPro" id="IPR011030">
    <property type="entry name" value="Lipovitellin_superhlx_dom"/>
</dbReference>
<organism evidence="2 3">
    <name type="scientific">Armadillidium nasatum</name>
    <dbReference type="NCBI Taxonomy" id="96803"/>
    <lineage>
        <taxon>Eukaryota</taxon>
        <taxon>Metazoa</taxon>
        <taxon>Ecdysozoa</taxon>
        <taxon>Arthropoda</taxon>
        <taxon>Crustacea</taxon>
        <taxon>Multicrustacea</taxon>
        <taxon>Malacostraca</taxon>
        <taxon>Eumalacostraca</taxon>
        <taxon>Peracarida</taxon>
        <taxon>Isopoda</taxon>
        <taxon>Oniscidea</taxon>
        <taxon>Crinocheta</taxon>
        <taxon>Armadillidiidae</taxon>
        <taxon>Armadillidium</taxon>
    </lineage>
</organism>
<gene>
    <name evidence="2" type="ORF">Anas_13790</name>
</gene>
<dbReference type="Pfam" id="PF01347">
    <property type="entry name" value="Vitellogenin_N"/>
    <property type="match status" value="1"/>
</dbReference>
<dbReference type="AlphaFoldDB" id="A0A5N5T1T8"/>
<feature type="non-terminal residue" evidence="2">
    <location>
        <position position="295"/>
    </location>
</feature>
<sequence length="295" mass="33930">MYVVWSPFTQPKGSKPLPWIVYSDENVFNQPNEIYGSRPFTSDQISQLKVQILEDIETASKVLTDINYETKDSLLGTIPDTLNKVTYYFKMLSKEDIIKIFDHIYERKVKLESRLIIDAAAASGSHNAFEAILDYISAEKLKPYQIRNVFLTLGSSEGTLNITRILDYVLNVNLEENEAGVAVWLNFAHYLKEFCIHKAHNYIPVKELFYEDCALVTGKFIQNLRDVIYNETLTWERPFAVKVLEVLQIDTSFNILTPLFNGTNKAPNELKAMALRALKNSHPDRDRTQSLLRKP</sequence>